<feature type="compositionally biased region" description="Low complexity" evidence="1">
    <location>
        <begin position="252"/>
        <end position="269"/>
    </location>
</feature>
<feature type="compositionally biased region" description="Polar residues" evidence="1">
    <location>
        <begin position="158"/>
        <end position="167"/>
    </location>
</feature>
<gene>
    <name evidence="2" type="ORF">NDU88_006488</name>
</gene>
<name>A0AAV7PLJ8_PLEWA</name>
<feature type="region of interest" description="Disordered" evidence="1">
    <location>
        <begin position="211"/>
        <end position="300"/>
    </location>
</feature>
<feature type="compositionally biased region" description="Basic and acidic residues" evidence="1">
    <location>
        <begin position="211"/>
        <end position="228"/>
    </location>
</feature>
<dbReference type="AlphaFoldDB" id="A0AAV7PLJ8"/>
<accession>A0AAV7PLJ8</accession>
<evidence type="ECO:0000313" key="2">
    <source>
        <dbReference type="EMBL" id="KAJ1128109.1"/>
    </source>
</evidence>
<evidence type="ECO:0000256" key="1">
    <source>
        <dbReference type="SAM" id="MobiDB-lite"/>
    </source>
</evidence>
<keyword evidence="3" id="KW-1185">Reference proteome</keyword>
<reference evidence="2" key="1">
    <citation type="journal article" date="2022" name="bioRxiv">
        <title>Sequencing and chromosome-scale assembly of the giantPleurodeles waltlgenome.</title>
        <authorList>
            <person name="Brown T."/>
            <person name="Elewa A."/>
            <person name="Iarovenko S."/>
            <person name="Subramanian E."/>
            <person name="Araus A.J."/>
            <person name="Petzold A."/>
            <person name="Susuki M."/>
            <person name="Suzuki K.-i.T."/>
            <person name="Hayashi T."/>
            <person name="Toyoda A."/>
            <person name="Oliveira C."/>
            <person name="Osipova E."/>
            <person name="Leigh N.D."/>
            <person name="Simon A."/>
            <person name="Yun M.H."/>
        </authorList>
    </citation>
    <scope>NUCLEOTIDE SEQUENCE</scope>
    <source>
        <strain evidence="2">20211129_DDA</strain>
        <tissue evidence="2">Liver</tissue>
    </source>
</reference>
<protein>
    <submittedName>
        <fullName evidence="2">Uncharacterized protein</fullName>
    </submittedName>
</protein>
<comment type="caution">
    <text evidence="2">The sequence shown here is derived from an EMBL/GenBank/DDBJ whole genome shotgun (WGS) entry which is preliminary data.</text>
</comment>
<feature type="compositionally biased region" description="Polar residues" evidence="1">
    <location>
        <begin position="279"/>
        <end position="288"/>
    </location>
</feature>
<feature type="compositionally biased region" description="Polar residues" evidence="1">
    <location>
        <begin position="239"/>
        <end position="250"/>
    </location>
</feature>
<dbReference type="EMBL" id="JANPWB010000011">
    <property type="protein sequence ID" value="KAJ1128109.1"/>
    <property type="molecule type" value="Genomic_DNA"/>
</dbReference>
<proteinExistence type="predicted"/>
<sequence>MLARLGFKTDLGDNERHNTGVGAVRAVKRMLKRAIDFYTRSAEYWLQRVAKFIVQPGTQEADMAPKAAQNFGDKGEGARIALAGKDSGDIGFTGRRPVSGVIQQGGKNTAGIVKEDKEVTSAPPVDPRGKDKTQPAITTQGDEVRPTEASDNADLAKASNSGSMHPQSLELNGAIQAFQDRIDTLPAVGFGNSTKGIEDDKNSEVEIRKIEKSEKSKKGSDWSKDGSDKFYSLTEDSESTSSGCNQSAVVGSTLSESERTSTAAESTVRQQRRQRRNTKIQTSLTGSPQDRAPWHLSGIT</sequence>
<organism evidence="2 3">
    <name type="scientific">Pleurodeles waltl</name>
    <name type="common">Iberian ribbed newt</name>
    <dbReference type="NCBI Taxonomy" id="8319"/>
    <lineage>
        <taxon>Eukaryota</taxon>
        <taxon>Metazoa</taxon>
        <taxon>Chordata</taxon>
        <taxon>Craniata</taxon>
        <taxon>Vertebrata</taxon>
        <taxon>Euteleostomi</taxon>
        <taxon>Amphibia</taxon>
        <taxon>Batrachia</taxon>
        <taxon>Caudata</taxon>
        <taxon>Salamandroidea</taxon>
        <taxon>Salamandridae</taxon>
        <taxon>Pleurodelinae</taxon>
        <taxon>Pleurodeles</taxon>
    </lineage>
</organism>
<evidence type="ECO:0000313" key="3">
    <source>
        <dbReference type="Proteomes" id="UP001066276"/>
    </source>
</evidence>
<feature type="region of interest" description="Disordered" evidence="1">
    <location>
        <begin position="114"/>
        <end position="167"/>
    </location>
</feature>
<dbReference type="Proteomes" id="UP001066276">
    <property type="component" value="Chromosome 7"/>
</dbReference>